<gene>
    <name evidence="3" type="primary">LOC130471285</name>
</gene>
<dbReference type="InterPro" id="IPR026960">
    <property type="entry name" value="RVT-Znf"/>
</dbReference>
<dbReference type="Pfam" id="PF13966">
    <property type="entry name" value="zf-RVT"/>
    <property type="match status" value="1"/>
</dbReference>
<reference evidence="2" key="1">
    <citation type="journal article" date="2021" name="Nat. Commun.">
        <title>Genomic analyses provide insights into spinach domestication and the genetic basis of agronomic traits.</title>
        <authorList>
            <person name="Cai X."/>
            <person name="Sun X."/>
            <person name="Xu C."/>
            <person name="Sun H."/>
            <person name="Wang X."/>
            <person name="Ge C."/>
            <person name="Zhang Z."/>
            <person name="Wang Q."/>
            <person name="Fei Z."/>
            <person name="Jiao C."/>
            <person name="Wang Q."/>
        </authorList>
    </citation>
    <scope>NUCLEOTIDE SEQUENCE [LARGE SCALE GENOMIC DNA]</scope>
    <source>
        <strain evidence="2">cv. Varoflay</strain>
    </source>
</reference>
<sequence length="133" mass="15699">MGVTADSLCFLCGNADEDQKHLFFECPYNLRCWQQCSTKFGMDRAPKCLHDIFQWILSKRITKFKKGVLSTFVMCVAYHIWSERNNDMWNSQIRCIDKVRNNILKHVYNRVNAVMPRDVSNRDHTWYTTLLAG</sequence>
<feature type="domain" description="Reverse transcriptase zinc-binding" evidence="1">
    <location>
        <begin position="1"/>
        <end position="33"/>
    </location>
</feature>
<dbReference type="Proteomes" id="UP000813463">
    <property type="component" value="Chromosome 4"/>
</dbReference>
<evidence type="ECO:0000259" key="1">
    <source>
        <dbReference type="Pfam" id="PF13966"/>
    </source>
</evidence>
<evidence type="ECO:0000313" key="2">
    <source>
        <dbReference type="Proteomes" id="UP000813463"/>
    </source>
</evidence>
<keyword evidence="2" id="KW-1185">Reference proteome</keyword>
<reference evidence="3" key="2">
    <citation type="submission" date="2025-08" db="UniProtKB">
        <authorList>
            <consortium name="RefSeq"/>
        </authorList>
    </citation>
    <scope>IDENTIFICATION</scope>
    <source>
        <tissue evidence="3">Leaf</tissue>
    </source>
</reference>
<dbReference type="GeneID" id="130471285"/>
<accession>A0ABM3RNV2</accession>
<dbReference type="RefSeq" id="XP_056697304.1">
    <property type="nucleotide sequence ID" value="XM_056841326.1"/>
</dbReference>
<name>A0ABM3RNV2_SPIOL</name>
<protein>
    <recommendedName>
        <fullName evidence="1">Reverse transcriptase zinc-binding domain-containing protein</fullName>
    </recommendedName>
</protein>
<evidence type="ECO:0000313" key="3">
    <source>
        <dbReference type="RefSeq" id="XP_056697304.1"/>
    </source>
</evidence>
<organism evidence="2 3">
    <name type="scientific">Spinacia oleracea</name>
    <name type="common">Spinach</name>
    <dbReference type="NCBI Taxonomy" id="3562"/>
    <lineage>
        <taxon>Eukaryota</taxon>
        <taxon>Viridiplantae</taxon>
        <taxon>Streptophyta</taxon>
        <taxon>Embryophyta</taxon>
        <taxon>Tracheophyta</taxon>
        <taxon>Spermatophyta</taxon>
        <taxon>Magnoliopsida</taxon>
        <taxon>eudicotyledons</taxon>
        <taxon>Gunneridae</taxon>
        <taxon>Pentapetalae</taxon>
        <taxon>Caryophyllales</taxon>
        <taxon>Chenopodiaceae</taxon>
        <taxon>Chenopodioideae</taxon>
        <taxon>Anserineae</taxon>
        <taxon>Spinacia</taxon>
    </lineage>
</organism>
<proteinExistence type="predicted"/>